<dbReference type="AlphaFoldDB" id="A0A6A6WWB4"/>
<evidence type="ECO:0000256" key="1">
    <source>
        <dbReference type="SAM" id="MobiDB-lite"/>
    </source>
</evidence>
<name>A0A6A6WWB4_9PLEO</name>
<feature type="compositionally biased region" description="Basic residues" evidence="1">
    <location>
        <begin position="144"/>
        <end position="163"/>
    </location>
</feature>
<feature type="region of interest" description="Disordered" evidence="1">
    <location>
        <begin position="418"/>
        <end position="556"/>
    </location>
</feature>
<reference evidence="2" key="1">
    <citation type="journal article" date="2020" name="Stud. Mycol.">
        <title>101 Dothideomycetes genomes: a test case for predicting lifestyles and emergence of pathogens.</title>
        <authorList>
            <person name="Haridas S."/>
            <person name="Albert R."/>
            <person name="Binder M."/>
            <person name="Bloem J."/>
            <person name="Labutti K."/>
            <person name="Salamov A."/>
            <person name="Andreopoulos B."/>
            <person name="Baker S."/>
            <person name="Barry K."/>
            <person name="Bills G."/>
            <person name="Bluhm B."/>
            <person name="Cannon C."/>
            <person name="Castanera R."/>
            <person name="Culley D."/>
            <person name="Daum C."/>
            <person name="Ezra D."/>
            <person name="Gonzalez J."/>
            <person name="Henrissat B."/>
            <person name="Kuo A."/>
            <person name="Liang C."/>
            <person name="Lipzen A."/>
            <person name="Lutzoni F."/>
            <person name="Magnuson J."/>
            <person name="Mondo S."/>
            <person name="Nolan M."/>
            <person name="Ohm R."/>
            <person name="Pangilinan J."/>
            <person name="Park H.-J."/>
            <person name="Ramirez L."/>
            <person name="Alfaro M."/>
            <person name="Sun H."/>
            <person name="Tritt A."/>
            <person name="Yoshinaga Y."/>
            <person name="Zwiers L.-H."/>
            <person name="Turgeon B."/>
            <person name="Goodwin S."/>
            <person name="Spatafora J."/>
            <person name="Crous P."/>
            <person name="Grigoriev I."/>
        </authorList>
    </citation>
    <scope>NUCLEOTIDE SEQUENCE</scope>
    <source>
        <strain evidence="2">CBS 109.77</strain>
    </source>
</reference>
<evidence type="ECO:0000313" key="3">
    <source>
        <dbReference type="Proteomes" id="UP000799757"/>
    </source>
</evidence>
<feature type="region of interest" description="Disordered" evidence="1">
    <location>
        <begin position="606"/>
        <end position="712"/>
    </location>
</feature>
<dbReference type="EMBL" id="MU002235">
    <property type="protein sequence ID" value="KAF2788235.1"/>
    <property type="molecule type" value="Genomic_DNA"/>
</dbReference>
<feature type="region of interest" description="Disordered" evidence="1">
    <location>
        <begin position="290"/>
        <end position="321"/>
    </location>
</feature>
<sequence length="712" mass="78784">MLTQDDFVVSNMSGERPLQRSSWKAEAIRKGNLKISGPIPITEETPLSEEEERRYAEKQSIEPLGPSSQPSEPQPHAPAPDETLPTSDAVEAQPQTQEEHHELRHKKSSTEMRATSETQRNLEHASRSAPSPFPSIPESTTKTPPRKKRKSGLRSAFRKMFGKRGRDESREDEDTTRRGHMHHASDPGLLTQSPKTKDTAGGPRISDLPVRELMPLNPLGQHLPFPMNVNAPQEASPPHEYLTFDLPHGDLSRRRATLPSVLHANAETQSLSGGKPLASMEERIDGELPSPQIGIALSSPSQGGQAHSIRSKRRSRSAGALRDLAKGRTSIERRRSAEIRYWRQSYQSGSIYSTNTPRPRTAQTVETVHTIDTQDYVAKAPESIAASSTVHAPTVDQHDQDISLIQLPVEAFNFGNLKSGFSDEEDHEDQPAERTRGDDRLSMEERVQHLEDNMRTMETSVNRISGRTNRQTIILENAPKGRRSRNRSSSGTSDRQSSHHSSKSSNVTLSASGRHSPSAPPSPVLAPLSSVSEFPQTQPPPAIAAELSATPPRAPTSYRSELATQFAAIYEALKHERSARKALEKQVGSLQREICDLHAIVNKLHTHSPSYPTPSPDAVITSSEERLSTPRASTRPDLHLGIDERGNRGTRETVLGRFDHDGMDRDESGSEWSSKEDITSPEAWATPKEESSGFFGKSRSRLDLKDGEDEMF</sequence>
<accession>A0A6A6WWB4</accession>
<dbReference type="Proteomes" id="UP000799757">
    <property type="component" value="Unassembled WGS sequence"/>
</dbReference>
<feature type="compositionally biased region" description="Basic and acidic residues" evidence="1">
    <location>
        <begin position="623"/>
        <end position="651"/>
    </location>
</feature>
<proteinExistence type="predicted"/>
<feature type="compositionally biased region" description="Basic and acidic residues" evidence="1">
    <location>
        <begin position="51"/>
        <end position="60"/>
    </location>
</feature>
<feature type="compositionally biased region" description="Basic and acidic residues" evidence="1">
    <location>
        <begin position="429"/>
        <end position="455"/>
    </location>
</feature>
<protein>
    <submittedName>
        <fullName evidence="2">Uncharacterized protein</fullName>
    </submittedName>
</protein>
<feature type="region of interest" description="Disordered" evidence="1">
    <location>
        <begin position="1"/>
        <end position="209"/>
    </location>
</feature>
<feature type="compositionally biased region" description="Polar residues" evidence="1">
    <location>
        <begin position="456"/>
        <end position="474"/>
    </location>
</feature>
<dbReference type="OrthoDB" id="5428925at2759"/>
<gene>
    <name evidence="2" type="ORF">K505DRAFT_366660</name>
</gene>
<organism evidence="2 3">
    <name type="scientific">Melanomma pulvis-pyrius CBS 109.77</name>
    <dbReference type="NCBI Taxonomy" id="1314802"/>
    <lineage>
        <taxon>Eukaryota</taxon>
        <taxon>Fungi</taxon>
        <taxon>Dikarya</taxon>
        <taxon>Ascomycota</taxon>
        <taxon>Pezizomycotina</taxon>
        <taxon>Dothideomycetes</taxon>
        <taxon>Pleosporomycetidae</taxon>
        <taxon>Pleosporales</taxon>
        <taxon>Melanommataceae</taxon>
        <taxon>Melanomma</taxon>
    </lineage>
</organism>
<evidence type="ECO:0000313" key="2">
    <source>
        <dbReference type="EMBL" id="KAF2788235.1"/>
    </source>
</evidence>
<feature type="compositionally biased region" description="Basic and acidic residues" evidence="1">
    <location>
        <begin position="657"/>
        <end position="678"/>
    </location>
</feature>
<keyword evidence="3" id="KW-1185">Reference proteome</keyword>